<reference evidence="3 4" key="1">
    <citation type="journal article" date="2017" name="Plant Biotechnol. J.">
        <title>A comprehensive draft genome sequence for lupin (Lupinus angustifolius), an emerging health food: insights into plant-microbe interactions and legume evolution.</title>
        <authorList>
            <person name="Hane J.K."/>
            <person name="Ming Y."/>
            <person name="Kamphuis L.G."/>
            <person name="Nelson M.N."/>
            <person name="Garg G."/>
            <person name="Atkins C.A."/>
            <person name="Bayer P.E."/>
            <person name="Bravo A."/>
            <person name="Bringans S."/>
            <person name="Cannon S."/>
            <person name="Edwards D."/>
            <person name="Foley R."/>
            <person name="Gao L.L."/>
            <person name="Harrison M.J."/>
            <person name="Huang W."/>
            <person name="Hurgobin B."/>
            <person name="Li S."/>
            <person name="Liu C.W."/>
            <person name="McGrath A."/>
            <person name="Morahan G."/>
            <person name="Murray J."/>
            <person name="Weller J."/>
            <person name="Jian J."/>
            <person name="Singh K.B."/>
        </authorList>
    </citation>
    <scope>NUCLEOTIDE SEQUENCE [LARGE SCALE GENOMIC DNA]</scope>
    <source>
        <strain evidence="4">cv. Tanjil</strain>
        <tissue evidence="3">Whole plant</tissue>
    </source>
</reference>
<evidence type="ECO:0000313" key="4">
    <source>
        <dbReference type="Proteomes" id="UP000188354"/>
    </source>
</evidence>
<dbReference type="Gramene" id="OIW03044">
    <property type="protein sequence ID" value="OIW03044"/>
    <property type="gene ID" value="TanjilG_20972"/>
</dbReference>
<accession>A0A1J7GRJ6</accession>
<proteinExistence type="inferred from homology"/>
<dbReference type="STRING" id="3871.A0A1J7GRJ6"/>
<dbReference type="Gene3D" id="1.10.510.10">
    <property type="entry name" value="Transferase(Phosphotransferase) domain 1"/>
    <property type="match status" value="1"/>
</dbReference>
<comment type="similarity">
    <text evidence="1">Belongs to the protein kinase superfamily. CK1 Ser/Thr protein kinase family. Casein kinase I subfamily.</text>
</comment>
<evidence type="ECO:0000313" key="3">
    <source>
        <dbReference type="EMBL" id="OIW03044.1"/>
    </source>
</evidence>
<dbReference type="OMA" id="ENIAMPR"/>
<dbReference type="EMBL" id="CM007370">
    <property type="protein sequence ID" value="OIW03044.1"/>
    <property type="molecule type" value="Genomic_DNA"/>
</dbReference>
<evidence type="ECO:0000256" key="2">
    <source>
        <dbReference type="SAM" id="MobiDB-lite"/>
    </source>
</evidence>
<dbReference type="PANTHER" id="PTHR11909">
    <property type="entry name" value="CASEIN KINASE-RELATED"/>
    <property type="match status" value="1"/>
</dbReference>
<dbReference type="SUPFAM" id="SSF56112">
    <property type="entry name" value="Protein kinase-like (PK-like)"/>
    <property type="match status" value="1"/>
</dbReference>
<name>A0A1J7GRJ6_LUPAN</name>
<feature type="region of interest" description="Disordered" evidence="2">
    <location>
        <begin position="225"/>
        <end position="252"/>
    </location>
</feature>
<gene>
    <name evidence="3" type="ORF">TanjilG_20972</name>
</gene>
<sequence>MQVAILTQELGLQAATTEQKFDKICKKKLSTPGEILCKSFPVEFASYFHYCRSLSFDQRPDYGFLKRLFRDLFTREVLEGKLGAMVRLLFSDHEVTSSNPGNILFTCGSKAAYIYSPHAASCTGPPFAPVAVPSNLEPVDVDKHKGLNDSTPIPMARPSTNIDRPRVSMKIMASNVQNLNVKFPTEKYIMNNGSSNLTPMPRISTENIAMPRISTENIVMPRVSKPERLIGNPNPDASSSSVPALRRASSIK</sequence>
<dbReference type="InterPro" id="IPR011009">
    <property type="entry name" value="Kinase-like_dom_sf"/>
</dbReference>
<dbReference type="Proteomes" id="UP000188354">
    <property type="component" value="Chromosome LG10"/>
</dbReference>
<protein>
    <submittedName>
        <fullName evidence="3">Uncharacterized protein</fullName>
    </submittedName>
</protein>
<organism evidence="3 4">
    <name type="scientific">Lupinus angustifolius</name>
    <name type="common">Narrow-leaved blue lupine</name>
    <dbReference type="NCBI Taxonomy" id="3871"/>
    <lineage>
        <taxon>Eukaryota</taxon>
        <taxon>Viridiplantae</taxon>
        <taxon>Streptophyta</taxon>
        <taxon>Embryophyta</taxon>
        <taxon>Tracheophyta</taxon>
        <taxon>Spermatophyta</taxon>
        <taxon>Magnoliopsida</taxon>
        <taxon>eudicotyledons</taxon>
        <taxon>Gunneridae</taxon>
        <taxon>Pentapetalae</taxon>
        <taxon>rosids</taxon>
        <taxon>fabids</taxon>
        <taxon>Fabales</taxon>
        <taxon>Fabaceae</taxon>
        <taxon>Papilionoideae</taxon>
        <taxon>50 kb inversion clade</taxon>
        <taxon>genistoids sensu lato</taxon>
        <taxon>core genistoids</taxon>
        <taxon>Genisteae</taxon>
        <taxon>Lupinus</taxon>
    </lineage>
</organism>
<dbReference type="AlphaFoldDB" id="A0A1J7GRJ6"/>
<dbReference type="InterPro" id="IPR050235">
    <property type="entry name" value="CK1_Ser-Thr_kinase"/>
</dbReference>
<evidence type="ECO:0000256" key="1">
    <source>
        <dbReference type="ARBA" id="ARBA00005926"/>
    </source>
</evidence>
<keyword evidence="4" id="KW-1185">Reference proteome</keyword>